<evidence type="ECO:0000313" key="12">
    <source>
        <dbReference type="Proteomes" id="UP000535589"/>
    </source>
</evidence>
<evidence type="ECO:0000256" key="7">
    <source>
        <dbReference type="RuleBase" id="RU362065"/>
    </source>
</evidence>
<keyword evidence="11" id="KW-0969">Cilium</keyword>
<dbReference type="Pfam" id="PF22638">
    <property type="entry name" value="FlgK_D1"/>
    <property type="match status" value="1"/>
</dbReference>
<evidence type="ECO:0000259" key="8">
    <source>
        <dbReference type="Pfam" id="PF00460"/>
    </source>
</evidence>
<dbReference type="SUPFAM" id="SSF64518">
    <property type="entry name" value="Phase 1 flagellin"/>
    <property type="match status" value="1"/>
</dbReference>
<dbReference type="InterPro" id="IPR053927">
    <property type="entry name" value="FlgK_helical"/>
</dbReference>
<evidence type="ECO:0000256" key="4">
    <source>
        <dbReference type="ARBA" id="ARBA00016244"/>
    </source>
</evidence>
<dbReference type="AlphaFoldDB" id="A0A7X8TSD6"/>
<evidence type="ECO:0000256" key="2">
    <source>
        <dbReference type="ARBA" id="ARBA00004613"/>
    </source>
</evidence>
<keyword evidence="11" id="KW-0282">Flagellum</keyword>
<evidence type="ECO:0000256" key="1">
    <source>
        <dbReference type="ARBA" id="ARBA00004365"/>
    </source>
</evidence>
<dbReference type="Pfam" id="PF06429">
    <property type="entry name" value="Flg_bbr_C"/>
    <property type="match status" value="1"/>
</dbReference>
<dbReference type="RefSeq" id="WP_168836816.1">
    <property type="nucleotide sequence ID" value="NZ_JABAIK010000011.1"/>
</dbReference>
<comment type="caution">
    <text evidence="11">The sequence shown here is derived from an EMBL/GenBank/DDBJ whole genome shotgun (WGS) entry which is preliminary data.</text>
</comment>
<dbReference type="NCBIfam" id="TIGR02492">
    <property type="entry name" value="flgK_ends"/>
    <property type="match status" value="1"/>
</dbReference>
<feature type="domain" description="Flagellar basal-body/hook protein C-terminal" evidence="9">
    <location>
        <begin position="418"/>
        <end position="456"/>
    </location>
</feature>
<dbReference type="EMBL" id="JABAIK010000011">
    <property type="protein sequence ID" value="NLS13727.1"/>
    <property type="molecule type" value="Genomic_DNA"/>
</dbReference>
<gene>
    <name evidence="7 11" type="primary">flgK</name>
    <name evidence="11" type="ORF">HGP28_12570</name>
</gene>
<protein>
    <recommendedName>
        <fullName evidence="4 7">Flagellar hook-associated protein 1</fullName>
        <shortName evidence="7">HAP1</shortName>
    </recommendedName>
</protein>
<dbReference type="GO" id="GO:0044780">
    <property type="term" value="P:bacterial-type flagellum assembly"/>
    <property type="evidence" value="ECO:0007669"/>
    <property type="project" value="InterPro"/>
</dbReference>
<dbReference type="GO" id="GO:0005198">
    <property type="term" value="F:structural molecule activity"/>
    <property type="evidence" value="ECO:0007669"/>
    <property type="project" value="UniProtKB-UniRule"/>
</dbReference>
<evidence type="ECO:0000259" key="10">
    <source>
        <dbReference type="Pfam" id="PF22638"/>
    </source>
</evidence>
<organism evidence="11 12">
    <name type="scientific">Vibrio agarilyticus</name>
    <dbReference type="NCBI Taxonomy" id="2726741"/>
    <lineage>
        <taxon>Bacteria</taxon>
        <taxon>Pseudomonadati</taxon>
        <taxon>Pseudomonadota</taxon>
        <taxon>Gammaproteobacteria</taxon>
        <taxon>Vibrionales</taxon>
        <taxon>Vibrionaceae</taxon>
        <taxon>Vibrio</taxon>
    </lineage>
</organism>
<dbReference type="Pfam" id="PF00460">
    <property type="entry name" value="Flg_bb_rod"/>
    <property type="match status" value="1"/>
</dbReference>
<evidence type="ECO:0000256" key="3">
    <source>
        <dbReference type="ARBA" id="ARBA00009677"/>
    </source>
</evidence>
<evidence type="ECO:0000313" key="11">
    <source>
        <dbReference type="EMBL" id="NLS13727.1"/>
    </source>
</evidence>
<accession>A0A7X8TSD6</accession>
<reference evidence="11 12" key="1">
    <citation type="submission" date="2020-04" db="EMBL/GenBank/DDBJ databases">
        <title>Vibrio sp. SM6, a novel species isolated from seawater.</title>
        <authorList>
            <person name="Wang X."/>
        </authorList>
    </citation>
    <scope>NUCLEOTIDE SEQUENCE [LARGE SCALE GENOMIC DNA]</scope>
    <source>
        <strain evidence="11 12">SM6</strain>
    </source>
</reference>
<dbReference type="GO" id="GO:0009424">
    <property type="term" value="C:bacterial-type flagellum hook"/>
    <property type="evidence" value="ECO:0007669"/>
    <property type="project" value="UniProtKB-UniRule"/>
</dbReference>
<proteinExistence type="inferred from homology"/>
<evidence type="ECO:0000256" key="6">
    <source>
        <dbReference type="ARBA" id="ARBA00023143"/>
    </source>
</evidence>
<evidence type="ECO:0000259" key="9">
    <source>
        <dbReference type="Pfam" id="PF06429"/>
    </source>
</evidence>
<sequence>MSLINIAMSGLNANSVALNVTAQNVANINTPGYSRQQAVMASVAGSVGNSLSAGMGVEVTSIRRITDGFVVKQVWSTNSSAAFASSFHTSMSQLENTLSADGLNLSSGLDSLFAALNEATTKPESQPLRQQVINEAEALARRFNALNDAMHSQHKDMHDQRNASIAHGNSLLSNIADINSQLMAVQGTGGSAAQLLDTRDALIGELAMVVDIRTTEQPDGSLQVTLASGQPLVMGGEAGQLKAVTHSNDAYMADIHVEFGPQSFAVSSNVGGGLGAISQYQTEVLKPNQVAINDMAKGLADEVNAVLATGIDLNGNPGAPLFTYDPSNPANSLTITDVTADDLAFSSDGNEGNSDVLKALIELSNKPMAITGYGNVSLNDAFTSMVGDVAIKSRQAAADFEANSAMNKDAITQRNNLSAVSSDEEAGNLMVFANAHNANMKVISTANELFDSVLQLF</sequence>
<keyword evidence="5 7" id="KW-0964">Secreted</keyword>
<dbReference type="Proteomes" id="UP000535589">
    <property type="component" value="Unassembled WGS sequence"/>
</dbReference>
<evidence type="ECO:0000256" key="5">
    <source>
        <dbReference type="ARBA" id="ARBA00022525"/>
    </source>
</evidence>
<name>A0A7X8TSD6_9VIBR</name>
<keyword evidence="11" id="KW-0966">Cell projection</keyword>
<comment type="similarity">
    <text evidence="3 7">Belongs to the flagella basal body rod proteins family.</text>
</comment>
<dbReference type="PRINTS" id="PR01005">
    <property type="entry name" value="FLGHOOKAP1"/>
</dbReference>
<feature type="domain" description="Flagellar basal body rod protein N-terminal" evidence="8">
    <location>
        <begin position="4"/>
        <end position="33"/>
    </location>
</feature>
<dbReference type="PANTHER" id="PTHR30033">
    <property type="entry name" value="FLAGELLAR HOOK-ASSOCIATED PROTEIN 1"/>
    <property type="match status" value="1"/>
</dbReference>
<dbReference type="PANTHER" id="PTHR30033:SF1">
    <property type="entry name" value="FLAGELLAR HOOK-ASSOCIATED PROTEIN 1"/>
    <property type="match status" value="1"/>
</dbReference>
<comment type="subcellular location">
    <subcellularLocation>
        <location evidence="1 7">Bacterial flagellum</location>
    </subcellularLocation>
    <subcellularLocation>
        <location evidence="2 7">Secreted</location>
    </subcellularLocation>
</comment>
<keyword evidence="6 7" id="KW-0975">Bacterial flagellum</keyword>
<dbReference type="InterPro" id="IPR001444">
    <property type="entry name" value="Flag_bb_rod_N"/>
</dbReference>
<dbReference type="InterPro" id="IPR002371">
    <property type="entry name" value="FlgK"/>
</dbReference>
<feature type="domain" description="Flagellar hook-associated protein FlgK helical" evidence="10">
    <location>
        <begin position="91"/>
        <end position="322"/>
    </location>
</feature>
<keyword evidence="12" id="KW-1185">Reference proteome</keyword>
<dbReference type="InterPro" id="IPR010930">
    <property type="entry name" value="Flg_bb/hook_C_dom"/>
</dbReference>
<dbReference type="GO" id="GO:0005576">
    <property type="term" value="C:extracellular region"/>
    <property type="evidence" value="ECO:0007669"/>
    <property type="project" value="UniProtKB-SubCell"/>
</dbReference>